<comment type="caution">
    <text evidence="2">The sequence shown here is derived from an EMBL/GenBank/DDBJ whole genome shotgun (WGS) entry which is preliminary data.</text>
</comment>
<feature type="region of interest" description="Disordered" evidence="1">
    <location>
        <begin position="1"/>
        <end position="147"/>
    </location>
</feature>
<dbReference type="EMBL" id="MTKT01002509">
    <property type="protein sequence ID" value="OWM77830.1"/>
    <property type="molecule type" value="Genomic_DNA"/>
</dbReference>
<protein>
    <submittedName>
        <fullName evidence="2">Uncharacterized protein</fullName>
    </submittedName>
</protein>
<organism evidence="2 3">
    <name type="scientific">Punica granatum</name>
    <name type="common">Pomegranate</name>
    <dbReference type="NCBI Taxonomy" id="22663"/>
    <lineage>
        <taxon>Eukaryota</taxon>
        <taxon>Viridiplantae</taxon>
        <taxon>Streptophyta</taxon>
        <taxon>Embryophyta</taxon>
        <taxon>Tracheophyta</taxon>
        <taxon>Spermatophyta</taxon>
        <taxon>Magnoliopsida</taxon>
        <taxon>eudicotyledons</taxon>
        <taxon>Gunneridae</taxon>
        <taxon>Pentapetalae</taxon>
        <taxon>rosids</taxon>
        <taxon>malvids</taxon>
        <taxon>Myrtales</taxon>
        <taxon>Lythraceae</taxon>
        <taxon>Punica</taxon>
    </lineage>
</organism>
<sequence length="147" mass="16355">MAPQNGHTGTQGPPGSWNKPQTTFRNSTGLPEGRFSGSKCLPVNIRGTFTENRDHSDPRTPQVIRGTTEKARSQAIRSSRANGLRSGTTSRRSPYEAKRVTETNIEVHKEQSGTEGIQLHSERPNRAKPTLEAPGRPNIRSHDVWRY</sequence>
<reference evidence="3" key="1">
    <citation type="journal article" date="2017" name="Plant J.">
        <title>The pomegranate (Punica granatum L.) genome and the genomics of punicalagin biosynthesis.</title>
        <authorList>
            <person name="Qin G."/>
            <person name="Xu C."/>
            <person name="Ming R."/>
            <person name="Tang H."/>
            <person name="Guyot R."/>
            <person name="Kramer E.M."/>
            <person name="Hu Y."/>
            <person name="Yi X."/>
            <person name="Qi Y."/>
            <person name="Xu X."/>
            <person name="Gao Z."/>
            <person name="Pan H."/>
            <person name="Jian J."/>
            <person name="Tian Y."/>
            <person name="Yue Z."/>
            <person name="Xu Y."/>
        </authorList>
    </citation>
    <scope>NUCLEOTIDE SEQUENCE [LARGE SCALE GENOMIC DNA]</scope>
    <source>
        <strain evidence="3">cv. Dabenzi</strain>
    </source>
</reference>
<name>A0A218WZN3_PUNGR</name>
<evidence type="ECO:0000256" key="1">
    <source>
        <dbReference type="SAM" id="MobiDB-lite"/>
    </source>
</evidence>
<accession>A0A218WZN3</accession>
<dbReference type="Proteomes" id="UP000197138">
    <property type="component" value="Unassembled WGS sequence"/>
</dbReference>
<feature type="compositionally biased region" description="Polar residues" evidence="1">
    <location>
        <begin position="75"/>
        <end position="92"/>
    </location>
</feature>
<feature type="compositionally biased region" description="Polar residues" evidence="1">
    <location>
        <begin position="1"/>
        <end position="29"/>
    </location>
</feature>
<proteinExistence type="predicted"/>
<dbReference type="AlphaFoldDB" id="A0A218WZN3"/>
<evidence type="ECO:0000313" key="3">
    <source>
        <dbReference type="Proteomes" id="UP000197138"/>
    </source>
</evidence>
<gene>
    <name evidence="2" type="ORF">CDL15_Pgr009377</name>
</gene>
<feature type="compositionally biased region" description="Basic and acidic residues" evidence="1">
    <location>
        <begin position="93"/>
        <end position="112"/>
    </location>
</feature>
<evidence type="ECO:0000313" key="2">
    <source>
        <dbReference type="EMBL" id="OWM77830.1"/>
    </source>
</evidence>